<dbReference type="InterPro" id="IPR039657">
    <property type="entry name" value="Dimethylallyltransferase"/>
</dbReference>
<evidence type="ECO:0000313" key="15">
    <source>
        <dbReference type="Proteomes" id="UP000053586"/>
    </source>
</evidence>
<evidence type="ECO:0000256" key="13">
    <source>
        <dbReference type="RuleBase" id="RU003785"/>
    </source>
</evidence>
<comment type="caution">
    <text evidence="10">Lacks conserved residue(s) required for the propagation of feature annotation.</text>
</comment>
<dbReference type="GO" id="GO:0052381">
    <property type="term" value="F:tRNA dimethylallyltransferase activity"/>
    <property type="evidence" value="ECO:0007669"/>
    <property type="project" value="UniProtKB-UniRule"/>
</dbReference>
<dbReference type="InterPro" id="IPR027417">
    <property type="entry name" value="P-loop_NTPase"/>
</dbReference>
<reference evidence="14 15" key="2">
    <citation type="journal article" date="2017" name="Antonie Van Leeuwenhoek">
        <title>Rhizobium rhizosphaerae sp. nov., a novel species isolated from rice rhizosphere.</title>
        <authorList>
            <person name="Zhao J.J."/>
            <person name="Zhang J."/>
            <person name="Zhang R.J."/>
            <person name="Zhang C.W."/>
            <person name="Yin H.Q."/>
            <person name="Zhang X.X."/>
        </authorList>
    </citation>
    <scope>NUCLEOTIDE SEQUENCE [LARGE SCALE GENOMIC DNA]</scope>
    <source>
        <strain evidence="14 15">ACAM 611</strain>
    </source>
</reference>
<organism evidence="14 15">
    <name type="scientific">Glaciecola punicea ACAM 611</name>
    <dbReference type="NCBI Taxonomy" id="1121923"/>
    <lineage>
        <taxon>Bacteria</taxon>
        <taxon>Pseudomonadati</taxon>
        <taxon>Pseudomonadota</taxon>
        <taxon>Gammaproteobacteria</taxon>
        <taxon>Alteromonadales</taxon>
        <taxon>Alteromonadaceae</taxon>
        <taxon>Glaciecola</taxon>
    </lineage>
</organism>
<comment type="catalytic activity">
    <reaction evidence="9 10 11">
        <text>adenosine(37) in tRNA + dimethylallyl diphosphate = N(6)-dimethylallyladenosine(37) in tRNA + diphosphate</text>
        <dbReference type="Rhea" id="RHEA:26482"/>
        <dbReference type="Rhea" id="RHEA-COMP:10162"/>
        <dbReference type="Rhea" id="RHEA-COMP:10375"/>
        <dbReference type="ChEBI" id="CHEBI:33019"/>
        <dbReference type="ChEBI" id="CHEBI:57623"/>
        <dbReference type="ChEBI" id="CHEBI:74411"/>
        <dbReference type="ChEBI" id="CHEBI:74415"/>
        <dbReference type="EC" id="2.5.1.75"/>
    </reaction>
</comment>
<keyword evidence="4 10" id="KW-0808">Transferase</keyword>
<evidence type="ECO:0000256" key="9">
    <source>
        <dbReference type="ARBA" id="ARBA00049563"/>
    </source>
</evidence>
<dbReference type="GO" id="GO:0005524">
    <property type="term" value="F:ATP binding"/>
    <property type="evidence" value="ECO:0007669"/>
    <property type="project" value="UniProtKB-UniRule"/>
</dbReference>
<comment type="function">
    <text evidence="2 10 12">Catalyzes the transfer of a dimethylallyl group onto the adenine at position 37 in tRNAs that read codons beginning with uridine, leading to the formation of N6-(dimethylallyl)adenosine (i(6)A).</text>
</comment>
<dbReference type="OrthoDB" id="9776390at2"/>
<dbReference type="STRING" id="56804.BAE46_07500"/>
<comment type="similarity">
    <text evidence="3 10 13">Belongs to the IPP transferase family.</text>
</comment>
<keyword evidence="8 10" id="KW-0460">Magnesium</keyword>
<name>H5TC34_9ALTE</name>
<dbReference type="RefSeq" id="WP_006005399.1">
    <property type="nucleotide sequence ID" value="NZ_BAET01000018.1"/>
</dbReference>
<evidence type="ECO:0000256" key="3">
    <source>
        <dbReference type="ARBA" id="ARBA00005842"/>
    </source>
</evidence>
<dbReference type="InterPro" id="IPR018022">
    <property type="entry name" value="IPT"/>
</dbReference>
<reference evidence="14 15" key="1">
    <citation type="journal article" date="2012" name="J. Bacteriol.">
        <title>Genome sequence of proteorhodopsin-containing sea ice bacterium Glaciecola punicea ACAM 611T.</title>
        <authorList>
            <person name="Qin Q.-L."/>
            <person name="Xie B.-B."/>
            <person name="Shu Y.-L."/>
            <person name="Rong J.-C."/>
            <person name="Zhao D.-L."/>
            <person name="Zhang X.-Y."/>
            <person name="Chen X.-L."/>
            <person name="Zhou B.-C."/>
            <person name="Zhanga Y.-Z."/>
        </authorList>
    </citation>
    <scope>NUCLEOTIDE SEQUENCE [LARGE SCALE GENOMIC DNA]</scope>
    <source>
        <strain evidence="14 15">ACAM 611</strain>
    </source>
</reference>
<comment type="cofactor">
    <cofactor evidence="1 10">
        <name>Mg(2+)</name>
        <dbReference type="ChEBI" id="CHEBI:18420"/>
    </cofactor>
</comment>
<evidence type="ECO:0000313" key="14">
    <source>
        <dbReference type="EMBL" id="GAB55861.1"/>
    </source>
</evidence>
<dbReference type="SUPFAM" id="SSF52540">
    <property type="entry name" value="P-loop containing nucleoside triphosphate hydrolases"/>
    <property type="match status" value="1"/>
</dbReference>
<evidence type="ECO:0000256" key="7">
    <source>
        <dbReference type="ARBA" id="ARBA00022840"/>
    </source>
</evidence>
<feature type="site" description="Interaction with substrate tRNA" evidence="10">
    <location>
        <position position="110"/>
    </location>
</feature>
<evidence type="ECO:0000256" key="5">
    <source>
        <dbReference type="ARBA" id="ARBA00022694"/>
    </source>
</evidence>
<sequence>MSIEAEKNDALPTVICIMGPTASGKTALAIESAKVLNGEVISVDSALVYKDMDIGTAKPSLQEQSGVTHHLIDIISPQNSYSVANFMSDAQNAIVTVLEKGKQPILAGGTMMYFNALINGLNELPAAEPNIRQQISEMTLASVHKQLSEVDPQSVLRIDKNDAQRLTRALEVFMVSGKSLSHFQAQQKVRLPFNFCQFTIMPRQRADLHVLIEQRFDSMLLSGLVQEVKELLVRYSLEADMPSMRSVGYRQVWQYLEGEYSYSQMRERGIIATRQLAKRQLTWLRGFNDVTALDSADFNNLQRLVQKVGAT</sequence>
<keyword evidence="7 10" id="KW-0067">ATP-binding</keyword>
<protein>
    <recommendedName>
        <fullName evidence="10">tRNA dimethylallyltransferase</fullName>
        <ecNumber evidence="10">2.5.1.75</ecNumber>
    </recommendedName>
    <alternativeName>
        <fullName evidence="10">Dimethylallyl diphosphate:tRNA dimethylallyltransferase</fullName>
        <shortName evidence="10">DMAPP:tRNA dimethylallyltransferase</shortName>
        <shortName evidence="10">DMATase</shortName>
    </alternativeName>
    <alternativeName>
        <fullName evidence="10">Isopentenyl-diphosphate:tRNA isopentenyltransferase</fullName>
        <shortName evidence="10">IPP transferase</shortName>
        <shortName evidence="10">IPPT</shortName>
        <shortName evidence="10">IPTase</shortName>
    </alternativeName>
</protein>
<evidence type="ECO:0000256" key="1">
    <source>
        <dbReference type="ARBA" id="ARBA00001946"/>
    </source>
</evidence>
<keyword evidence="5 10" id="KW-0819">tRNA processing</keyword>
<keyword evidence="15" id="KW-1185">Reference proteome</keyword>
<dbReference type="Pfam" id="PF01715">
    <property type="entry name" value="IPPT"/>
    <property type="match status" value="1"/>
</dbReference>
<dbReference type="GO" id="GO:0006400">
    <property type="term" value="P:tRNA modification"/>
    <property type="evidence" value="ECO:0007669"/>
    <property type="project" value="TreeGrafter"/>
</dbReference>
<dbReference type="Gene3D" id="3.40.50.300">
    <property type="entry name" value="P-loop containing nucleotide triphosphate hydrolases"/>
    <property type="match status" value="1"/>
</dbReference>
<proteinExistence type="inferred from homology"/>
<comment type="subunit">
    <text evidence="10">Monomer.</text>
</comment>
<dbReference type="EMBL" id="BAET01000018">
    <property type="protein sequence ID" value="GAB55861.1"/>
    <property type="molecule type" value="Genomic_DNA"/>
</dbReference>
<feature type="binding site" evidence="10">
    <location>
        <begin position="21"/>
        <end position="26"/>
    </location>
    <ligand>
        <name>substrate</name>
    </ligand>
</feature>
<feature type="region of interest" description="Interaction with substrate tRNA" evidence="10">
    <location>
        <begin position="44"/>
        <end position="47"/>
    </location>
</feature>
<evidence type="ECO:0000256" key="8">
    <source>
        <dbReference type="ARBA" id="ARBA00022842"/>
    </source>
</evidence>
<evidence type="ECO:0000256" key="4">
    <source>
        <dbReference type="ARBA" id="ARBA00022679"/>
    </source>
</evidence>
<keyword evidence="6 10" id="KW-0547">Nucleotide-binding</keyword>
<gene>
    <name evidence="10 14" type="primary">miaA</name>
    <name evidence="14" type="ORF">GPUN_1745</name>
</gene>
<feature type="region of interest" description="Interaction with substrate tRNA" evidence="10">
    <location>
        <begin position="164"/>
        <end position="168"/>
    </location>
</feature>
<evidence type="ECO:0000256" key="2">
    <source>
        <dbReference type="ARBA" id="ARBA00003213"/>
    </source>
</evidence>
<dbReference type="PANTHER" id="PTHR11088">
    <property type="entry name" value="TRNA DIMETHYLALLYLTRANSFERASE"/>
    <property type="match status" value="1"/>
</dbReference>
<dbReference type="AlphaFoldDB" id="H5TC34"/>
<dbReference type="eggNOG" id="COG0324">
    <property type="taxonomic scope" value="Bacteria"/>
</dbReference>
<dbReference type="Gene3D" id="1.10.20.140">
    <property type="match status" value="1"/>
</dbReference>
<dbReference type="Proteomes" id="UP000053586">
    <property type="component" value="Unassembled WGS sequence"/>
</dbReference>
<dbReference type="PANTHER" id="PTHR11088:SF60">
    <property type="entry name" value="TRNA DIMETHYLALLYLTRANSFERASE"/>
    <property type="match status" value="1"/>
</dbReference>
<comment type="caution">
    <text evidence="14">The sequence shown here is derived from an EMBL/GenBank/DDBJ whole genome shotgun (WGS) entry which is preliminary data.</text>
</comment>
<evidence type="ECO:0000256" key="12">
    <source>
        <dbReference type="RuleBase" id="RU003784"/>
    </source>
</evidence>
<feature type="site" description="Interaction with substrate tRNA" evidence="10">
    <location>
        <position position="132"/>
    </location>
</feature>
<dbReference type="NCBIfam" id="TIGR00174">
    <property type="entry name" value="miaA"/>
    <property type="match status" value="1"/>
</dbReference>
<evidence type="ECO:0000256" key="6">
    <source>
        <dbReference type="ARBA" id="ARBA00022741"/>
    </source>
</evidence>
<dbReference type="HAMAP" id="MF_00185">
    <property type="entry name" value="IPP_trans"/>
    <property type="match status" value="1"/>
</dbReference>
<accession>H5TC34</accession>
<feature type="binding site" evidence="10">
    <location>
        <begin position="19"/>
        <end position="26"/>
    </location>
    <ligand>
        <name>ATP</name>
        <dbReference type="ChEBI" id="CHEBI:30616"/>
    </ligand>
</feature>
<dbReference type="EC" id="2.5.1.75" evidence="10"/>
<evidence type="ECO:0000256" key="11">
    <source>
        <dbReference type="RuleBase" id="RU003783"/>
    </source>
</evidence>
<evidence type="ECO:0000256" key="10">
    <source>
        <dbReference type="HAMAP-Rule" id="MF_00185"/>
    </source>
</evidence>